<reference evidence="5" key="1">
    <citation type="journal article" date="2020" name="mSystems">
        <title>Genome- and Community-Level Interaction Insights into Carbon Utilization and Element Cycling Functions of Hydrothermarchaeota in Hydrothermal Sediment.</title>
        <authorList>
            <person name="Zhou Z."/>
            <person name="Liu Y."/>
            <person name="Xu W."/>
            <person name="Pan J."/>
            <person name="Luo Z.H."/>
            <person name="Li M."/>
        </authorList>
    </citation>
    <scope>NUCLEOTIDE SEQUENCE [LARGE SCALE GENOMIC DNA]</scope>
    <source>
        <strain evidence="5">SpSt-1116</strain>
    </source>
</reference>
<evidence type="ECO:0000256" key="1">
    <source>
        <dbReference type="ARBA" id="ARBA00022980"/>
    </source>
</evidence>
<evidence type="ECO:0000256" key="3">
    <source>
        <dbReference type="HAMAP-Rule" id="MF_00359"/>
    </source>
</evidence>
<keyword evidence="1 3" id="KW-0689">Ribosomal protein</keyword>
<dbReference type="GO" id="GO:0003735">
    <property type="term" value="F:structural constituent of ribosome"/>
    <property type="evidence" value="ECO:0007669"/>
    <property type="project" value="InterPro"/>
</dbReference>
<evidence type="ECO:0000313" key="5">
    <source>
        <dbReference type="EMBL" id="HHQ80249.1"/>
    </source>
</evidence>
<dbReference type="InterPro" id="IPR030838">
    <property type="entry name" value="Ribosomal_eS1_arc"/>
</dbReference>
<dbReference type="EMBL" id="DRZC01000030">
    <property type="protein sequence ID" value="HHQ80249.1"/>
    <property type="molecule type" value="Genomic_DNA"/>
</dbReference>
<dbReference type="Pfam" id="PF01015">
    <property type="entry name" value="Ribosomal_S3Ae"/>
    <property type="match status" value="1"/>
</dbReference>
<dbReference type="NCBIfam" id="NF003142">
    <property type="entry name" value="PRK04057.1"/>
    <property type="match status" value="1"/>
</dbReference>
<sequence>MSYRARERKKVKKWYLIVAPSLFGGVPIGSTPADDPEKLIGRVLETTLYDITGDYTQVHVKLRFQIIEITDDTAKTRFGGHELARDYIKALTRRKTSKIQGIFNVTTKDGYGLRITALAFTAYRCKTSQKKAIRRIMGEKIEKAAREQVLDEFVQSMLFESLATEIFEEAKKIYPLRKVEIYKSKLLIIPGPQGPQKATVVPSLTKGL</sequence>
<comment type="caution">
    <text evidence="5">The sequence shown here is derived from an EMBL/GenBank/DDBJ whole genome shotgun (WGS) entry which is preliminary data.</text>
</comment>
<dbReference type="GO" id="GO:1990904">
    <property type="term" value="C:ribonucleoprotein complex"/>
    <property type="evidence" value="ECO:0007669"/>
    <property type="project" value="UniProtKB-KW"/>
</dbReference>
<keyword evidence="2 3" id="KW-0687">Ribonucleoprotein</keyword>
<accession>A0A7J3ZJL6</accession>
<comment type="similarity">
    <text evidence="3 4">Belongs to the eukaryotic ribosomal protein eS1 family.</text>
</comment>
<dbReference type="PROSITE" id="PS01191">
    <property type="entry name" value="RIBOSOMAL_S3AE"/>
    <property type="match status" value="1"/>
</dbReference>
<protein>
    <recommendedName>
        <fullName evidence="3">Small ribosomal subunit protein eS1</fullName>
    </recommendedName>
</protein>
<organism evidence="5">
    <name type="scientific">Fervidicoccus fontis</name>
    <dbReference type="NCBI Taxonomy" id="683846"/>
    <lineage>
        <taxon>Archaea</taxon>
        <taxon>Thermoproteota</taxon>
        <taxon>Thermoprotei</taxon>
        <taxon>Fervidicoccales</taxon>
        <taxon>Fervidicoccaceae</taxon>
        <taxon>Fervidicoccus</taxon>
    </lineage>
</organism>
<proteinExistence type="inferred from homology"/>
<dbReference type="InterPro" id="IPR018281">
    <property type="entry name" value="Ribosomal_eS1_CS"/>
</dbReference>
<gene>
    <name evidence="3" type="primary">rps3ae</name>
    <name evidence="5" type="ORF">ENM78_02130</name>
</gene>
<dbReference type="HAMAP" id="MF_00359">
    <property type="entry name" value="Ribosomal_eS1"/>
    <property type="match status" value="1"/>
</dbReference>
<dbReference type="GO" id="GO:0005840">
    <property type="term" value="C:ribosome"/>
    <property type="evidence" value="ECO:0007669"/>
    <property type="project" value="UniProtKB-KW"/>
</dbReference>
<dbReference type="SMART" id="SM01397">
    <property type="entry name" value="Ribosomal_S3Ae"/>
    <property type="match status" value="1"/>
</dbReference>
<name>A0A7J3ZJL6_9CREN</name>
<evidence type="ECO:0000256" key="4">
    <source>
        <dbReference type="RuleBase" id="RU000668"/>
    </source>
</evidence>
<dbReference type="GO" id="GO:0006412">
    <property type="term" value="P:translation"/>
    <property type="evidence" value="ECO:0007669"/>
    <property type="project" value="UniProtKB-UniRule"/>
</dbReference>
<evidence type="ECO:0000256" key="2">
    <source>
        <dbReference type="ARBA" id="ARBA00023274"/>
    </source>
</evidence>
<dbReference type="AlphaFoldDB" id="A0A7J3ZJL6"/>
<dbReference type="InterPro" id="IPR001593">
    <property type="entry name" value="Ribosomal_eS1"/>
</dbReference>